<evidence type="ECO:0000313" key="1">
    <source>
        <dbReference type="EMBL" id="RNA08268.1"/>
    </source>
</evidence>
<dbReference type="EMBL" id="REGN01006793">
    <property type="protein sequence ID" value="RNA08268.1"/>
    <property type="molecule type" value="Genomic_DNA"/>
</dbReference>
<comment type="caution">
    <text evidence="1">The sequence shown here is derived from an EMBL/GenBank/DDBJ whole genome shotgun (WGS) entry which is preliminary data.</text>
</comment>
<proteinExistence type="predicted"/>
<gene>
    <name evidence="1" type="ORF">BpHYR1_031439</name>
</gene>
<reference evidence="1 2" key="1">
    <citation type="journal article" date="2018" name="Sci. Rep.">
        <title>Genomic signatures of local adaptation to the degree of environmental predictability in rotifers.</title>
        <authorList>
            <person name="Franch-Gras L."/>
            <person name="Hahn C."/>
            <person name="Garcia-Roger E.M."/>
            <person name="Carmona M.J."/>
            <person name="Serra M."/>
            <person name="Gomez A."/>
        </authorList>
    </citation>
    <scope>NUCLEOTIDE SEQUENCE [LARGE SCALE GENOMIC DNA]</scope>
    <source>
        <strain evidence="1">HYR1</strain>
    </source>
</reference>
<keyword evidence="2" id="KW-1185">Reference proteome</keyword>
<protein>
    <submittedName>
        <fullName evidence="1">Uncharacterized protein</fullName>
    </submittedName>
</protein>
<sequence length="66" mass="8141">MVKQLCLIRKYVSAKTLQIKKIKINEIKEKIYRYLVNKKDKKLNKLKKSNRIQIFKYLMIQEKKKK</sequence>
<evidence type="ECO:0000313" key="2">
    <source>
        <dbReference type="Proteomes" id="UP000276133"/>
    </source>
</evidence>
<organism evidence="1 2">
    <name type="scientific">Brachionus plicatilis</name>
    <name type="common">Marine rotifer</name>
    <name type="synonym">Brachionus muelleri</name>
    <dbReference type="NCBI Taxonomy" id="10195"/>
    <lineage>
        <taxon>Eukaryota</taxon>
        <taxon>Metazoa</taxon>
        <taxon>Spiralia</taxon>
        <taxon>Gnathifera</taxon>
        <taxon>Rotifera</taxon>
        <taxon>Eurotatoria</taxon>
        <taxon>Monogononta</taxon>
        <taxon>Pseudotrocha</taxon>
        <taxon>Ploima</taxon>
        <taxon>Brachionidae</taxon>
        <taxon>Brachionus</taxon>
    </lineage>
</organism>
<dbReference type="Proteomes" id="UP000276133">
    <property type="component" value="Unassembled WGS sequence"/>
</dbReference>
<dbReference type="AlphaFoldDB" id="A0A3M7QBD0"/>
<accession>A0A3M7QBD0</accession>
<name>A0A3M7QBD0_BRAPC</name>